<keyword evidence="3 6" id="KW-1133">Transmembrane helix</keyword>
<evidence type="ECO:0000313" key="9">
    <source>
        <dbReference type="Proteomes" id="UP000199227"/>
    </source>
</evidence>
<dbReference type="GO" id="GO:0016020">
    <property type="term" value="C:membrane"/>
    <property type="evidence" value="ECO:0007669"/>
    <property type="project" value="UniProtKB-SubCell"/>
</dbReference>
<dbReference type="PANTHER" id="PTHR30386:SF26">
    <property type="entry name" value="TRANSPORT PROTEIN COMB"/>
    <property type="match status" value="1"/>
</dbReference>
<proteinExistence type="predicted"/>
<dbReference type="InterPro" id="IPR050739">
    <property type="entry name" value="MFP"/>
</dbReference>
<dbReference type="Pfam" id="PF25917">
    <property type="entry name" value="BSH_RND"/>
    <property type="match status" value="1"/>
</dbReference>
<gene>
    <name evidence="8" type="ORF">SAMN05216234_10926</name>
</gene>
<dbReference type="EMBL" id="FOXB01000009">
    <property type="protein sequence ID" value="SFP18368.1"/>
    <property type="molecule type" value="Genomic_DNA"/>
</dbReference>
<dbReference type="STRING" id="223786.SAMN05216234_10926"/>
<evidence type="ECO:0000256" key="1">
    <source>
        <dbReference type="ARBA" id="ARBA00004167"/>
    </source>
</evidence>
<evidence type="ECO:0000256" key="5">
    <source>
        <dbReference type="SAM" id="Coils"/>
    </source>
</evidence>
<dbReference type="InterPro" id="IPR058625">
    <property type="entry name" value="MdtA-like_BSH"/>
</dbReference>
<feature type="coiled-coil region" evidence="5">
    <location>
        <begin position="91"/>
        <end position="240"/>
    </location>
</feature>
<evidence type="ECO:0000259" key="7">
    <source>
        <dbReference type="Pfam" id="PF25917"/>
    </source>
</evidence>
<evidence type="ECO:0000313" key="8">
    <source>
        <dbReference type="EMBL" id="SFP18368.1"/>
    </source>
</evidence>
<dbReference type="Gene3D" id="2.40.30.170">
    <property type="match status" value="1"/>
</dbReference>
<evidence type="ECO:0000256" key="4">
    <source>
        <dbReference type="ARBA" id="ARBA00023136"/>
    </source>
</evidence>
<dbReference type="RefSeq" id="WP_092911616.1">
    <property type="nucleotide sequence ID" value="NZ_FOXB01000009.1"/>
</dbReference>
<name>A0A1I5N962_9BACT</name>
<protein>
    <submittedName>
        <fullName evidence="8">Membrane fusion protein, multidrug efflux system</fullName>
    </submittedName>
</protein>
<dbReference type="GO" id="GO:0055085">
    <property type="term" value="P:transmembrane transport"/>
    <property type="evidence" value="ECO:0007669"/>
    <property type="project" value="InterPro"/>
</dbReference>
<dbReference type="Gene3D" id="1.10.287.470">
    <property type="entry name" value="Helix hairpin bin"/>
    <property type="match status" value="1"/>
</dbReference>
<organism evidence="8 9">
    <name type="scientific">Hydrogenimonas thermophila</name>
    <dbReference type="NCBI Taxonomy" id="223786"/>
    <lineage>
        <taxon>Bacteria</taxon>
        <taxon>Pseudomonadati</taxon>
        <taxon>Campylobacterota</taxon>
        <taxon>Epsilonproteobacteria</taxon>
        <taxon>Campylobacterales</taxon>
        <taxon>Hydrogenimonadaceae</taxon>
        <taxon>Hydrogenimonas</taxon>
    </lineage>
</organism>
<comment type="subcellular location">
    <subcellularLocation>
        <location evidence="1">Membrane</location>
        <topology evidence="1">Single-pass membrane protein</topology>
    </subcellularLocation>
</comment>
<evidence type="ECO:0000256" key="3">
    <source>
        <dbReference type="ARBA" id="ARBA00022989"/>
    </source>
</evidence>
<dbReference type="Gene3D" id="2.40.50.100">
    <property type="match status" value="1"/>
</dbReference>
<evidence type="ECO:0000256" key="6">
    <source>
        <dbReference type="SAM" id="Phobius"/>
    </source>
</evidence>
<feature type="transmembrane region" description="Helical" evidence="6">
    <location>
        <begin position="7"/>
        <end position="25"/>
    </location>
</feature>
<feature type="domain" description="Multidrug resistance protein MdtA-like barrel-sandwich hybrid" evidence="7">
    <location>
        <begin position="47"/>
        <end position="269"/>
    </location>
</feature>
<accession>A0A1I5N962</accession>
<sequence length="371" mass="42062">MSKRIGTFIIIGLILFFSYIGYSYLHYRSVNAVSDAAFIKSDKISTLSFKVGGKVIEMKKLENEEVKKGELLAVIDPIDLKIAKDKILYSIESLKKSIEVLKLKKERLKKSLQLQREIAKIDIKAIKQEKDSLHFNIEASKTRLKKLDLDLKRYKNMLEQNLIASTEYENIKTNRDALSKQIEAMEKKIDELNVNISKAKKAYKLAIVNEKEIKELEKTIEAQNENLKLQKKSLEDIENKIEYTKLYAPFDGIIAKKFIDAPRVVKKGSPIYALADPKSLYCEVLLSEKKMYGIKDGSSVTIKVDAVKDRVYKGVVESIAPTSASTFSLVPRDIASGEFTKLDQRFIVRIKLDSIDGLRAGMGATVAIKRN</sequence>
<dbReference type="AlphaFoldDB" id="A0A1I5N962"/>
<dbReference type="SUPFAM" id="SSF111369">
    <property type="entry name" value="HlyD-like secretion proteins"/>
    <property type="match status" value="1"/>
</dbReference>
<dbReference type="Proteomes" id="UP000199227">
    <property type="component" value="Unassembled WGS sequence"/>
</dbReference>
<keyword evidence="9" id="KW-1185">Reference proteome</keyword>
<keyword evidence="5" id="KW-0175">Coiled coil</keyword>
<keyword evidence="2 6" id="KW-0812">Transmembrane</keyword>
<dbReference type="OrthoDB" id="5342664at2"/>
<dbReference type="PANTHER" id="PTHR30386">
    <property type="entry name" value="MEMBRANE FUSION SUBUNIT OF EMRAB-TOLC MULTIDRUG EFFLUX PUMP"/>
    <property type="match status" value="1"/>
</dbReference>
<reference evidence="8 9" key="1">
    <citation type="submission" date="2016-10" db="EMBL/GenBank/DDBJ databases">
        <authorList>
            <person name="de Groot N.N."/>
        </authorList>
    </citation>
    <scope>NUCLEOTIDE SEQUENCE [LARGE SCALE GENOMIC DNA]</scope>
    <source>
        <strain evidence="8 9">EP1-55-1</strain>
    </source>
</reference>
<keyword evidence="4 6" id="KW-0472">Membrane</keyword>
<evidence type="ECO:0000256" key="2">
    <source>
        <dbReference type="ARBA" id="ARBA00022692"/>
    </source>
</evidence>